<organism evidence="3 4">
    <name type="scientific">Paenibacillus sabuli</name>
    <dbReference type="NCBI Taxonomy" id="2772509"/>
    <lineage>
        <taxon>Bacteria</taxon>
        <taxon>Bacillati</taxon>
        <taxon>Bacillota</taxon>
        <taxon>Bacilli</taxon>
        <taxon>Bacillales</taxon>
        <taxon>Paenibacillaceae</taxon>
        <taxon>Paenibacillus</taxon>
    </lineage>
</organism>
<keyword evidence="2" id="KW-0732">Signal</keyword>
<dbReference type="Gene3D" id="3.40.190.10">
    <property type="entry name" value="Periplasmic binding protein-like II"/>
    <property type="match status" value="2"/>
</dbReference>
<name>A0A927BVS2_9BACL</name>
<dbReference type="RefSeq" id="WP_190919093.1">
    <property type="nucleotide sequence ID" value="NZ_JACXIZ010000025.1"/>
</dbReference>
<dbReference type="EMBL" id="JACXIZ010000025">
    <property type="protein sequence ID" value="MBD2846550.1"/>
    <property type="molecule type" value="Genomic_DNA"/>
</dbReference>
<dbReference type="SUPFAM" id="SSF53850">
    <property type="entry name" value="Periplasmic binding protein-like II"/>
    <property type="match status" value="1"/>
</dbReference>
<proteinExistence type="predicted"/>
<reference evidence="3" key="1">
    <citation type="submission" date="2020-09" db="EMBL/GenBank/DDBJ databases">
        <title>A novel bacterium of genus Paenibacillus, isolated from South China Sea.</title>
        <authorList>
            <person name="Huang H."/>
            <person name="Mo K."/>
            <person name="Hu Y."/>
        </authorList>
    </citation>
    <scope>NUCLEOTIDE SEQUENCE</scope>
    <source>
        <strain evidence="3">IB182496</strain>
    </source>
</reference>
<dbReference type="Proteomes" id="UP000621560">
    <property type="component" value="Unassembled WGS sequence"/>
</dbReference>
<gene>
    <name evidence="3" type="ORF">IDH44_15225</name>
</gene>
<evidence type="ECO:0000256" key="2">
    <source>
        <dbReference type="SAM" id="SignalP"/>
    </source>
</evidence>
<keyword evidence="4" id="KW-1185">Reference proteome</keyword>
<dbReference type="PROSITE" id="PS51257">
    <property type="entry name" value="PROKAR_LIPOPROTEIN"/>
    <property type="match status" value="1"/>
</dbReference>
<evidence type="ECO:0000313" key="4">
    <source>
        <dbReference type="Proteomes" id="UP000621560"/>
    </source>
</evidence>
<dbReference type="PANTHER" id="PTHR43649">
    <property type="entry name" value="ARABINOSE-BINDING PROTEIN-RELATED"/>
    <property type="match status" value="1"/>
</dbReference>
<evidence type="ECO:0000256" key="1">
    <source>
        <dbReference type="SAM" id="MobiDB-lite"/>
    </source>
</evidence>
<accession>A0A927BVS2</accession>
<dbReference type="AlphaFoldDB" id="A0A927BVS2"/>
<feature type="region of interest" description="Disordered" evidence="1">
    <location>
        <begin position="28"/>
        <end position="53"/>
    </location>
</feature>
<evidence type="ECO:0000313" key="3">
    <source>
        <dbReference type="EMBL" id="MBD2846550.1"/>
    </source>
</evidence>
<protein>
    <submittedName>
        <fullName evidence="3">ABC transporter substrate-binding protein</fullName>
    </submittedName>
</protein>
<comment type="caution">
    <text evidence="3">The sequence shown here is derived from an EMBL/GenBank/DDBJ whole genome shotgun (WGS) entry which is preliminary data.</text>
</comment>
<dbReference type="InterPro" id="IPR050490">
    <property type="entry name" value="Bact_solute-bd_prot1"/>
</dbReference>
<feature type="chain" id="PRO_5037436617" evidence="2">
    <location>
        <begin position="22"/>
        <end position="575"/>
    </location>
</feature>
<sequence>MKKRSTWLVCLALLCVIAATAACTGGNDNKGTAKNDSGSGNGNGTGTGTTDNTTADAAKEKVTYTIFNGVAGSKDINTNETTIGKVLEDQTGVNFKLEFLVGDLNTKIGTMIASNEYPEVLIPDAAIEEVMNAGAFIPLDDLIDEHAPNIKRVYGPFLDQMRAKDGKLYYLPIAVQVGDYVPDPEPGAAFYIQRRVLEEAGYPEVHTLEEYLELIRNYVKAHPEENLTGMVSLTHDWRFFSIANPPMHLSGYPNDGNVLVDLDTHEAKAYAASEETKRWLSTLNGLNAEGLFDKASFVDNYDQYIAKLTSHKVLGFYDQRWQVQNALNVLRDAARKDTAMDGYNYFPLPITFDAGTPDAYVEPQGGLVTNRGIGITVSAEDPVRIIEYFDNMLTEDNQILTSWGIEGETYEVNEEGRFYRTEEQINTIDEAFNEQFGFKQYSWNWPSYSANSTLADGNGKSVGYQPEVFQMSLTEGDKKILGQYGAQTYSDLFAEPVYRAWYPAWGFAKEQNSPEQMWEAAKEELQKKYFPKMVLASPDNFEAAWKEYTEAFAKLDTAGYEAWTTEQVKQRIEND</sequence>
<feature type="signal peptide" evidence="2">
    <location>
        <begin position="1"/>
        <end position="21"/>
    </location>
</feature>
<dbReference type="PANTHER" id="PTHR43649:SF12">
    <property type="entry name" value="DIACETYLCHITOBIOSE BINDING PROTEIN DASA"/>
    <property type="match status" value="1"/>
</dbReference>